<protein>
    <recommendedName>
        <fullName evidence="4">Calcium/calmodulin-dependent protein kinase II association-domain domain-containing protein</fullName>
    </recommendedName>
</protein>
<dbReference type="Proteomes" id="UP000441754">
    <property type="component" value="Unassembled WGS sequence"/>
</dbReference>
<evidence type="ECO:0000313" key="3">
    <source>
        <dbReference type="Proteomes" id="UP000441754"/>
    </source>
</evidence>
<feature type="chain" id="PRO_5029558963" description="Calcium/calmodulin-dependent protein kinase II association-domain domain-containing protein" evidence="1">
    <location>
        <begin position="21"/>
        <end position="160"/>
    </location>
</feature>
<keyword evidence="3" id="KW-1185">Reference proteome</keyword>
<dbReference type="AlphaFoldDB" id="A0A7K0EH16"/>
<dbReference type="Gene3D" id="3.10.450.50">
    <property type="match status" value="1"/>
</dbReference>
<sequence>MKKLLILCIVMVGPIFSAWGQNDQVAIKTVLYNETEGFFKRDKEKWADCWAHVPYIYFAANLYGGDFTLIKGWDNLEKQFKSQFSTARPADSVSIMNTNYEIHINGKMAFVWYDQMLIDSHGKTTSKESRVVEKIGGKWKIIHVCALTNLNAMTTVQASK</sequence>
<dbReference type="OrthoDB" id="8432779at2"/>
<comment type="caution">
    <text evidence="2">The sequence shown here is derived from an EMBL/GenBank/DDBJ whole genome shotgun (WGS) entry which is preliminary data.</text>
</comment>
<dbReference type="RefSeq" id="WP_154174001.1">
    <property type="nucleotide sequence ID" value="NZ_WJXZ01000002.1"/>
</dbReference>
<keyword evidence="1" id="KW-0732">Signal</keyword>
<dbReference type="SUPFAM" id="SSF54427">
    <property type="entry name" value="NTF2-like"/>
    <property type="match status" value="1"/>
</dbReference>
<organism evidence="2 3">
    <name type="scientific">Larkinella terrae</name>
    <dbReference type="NCBI Taxonomy" id="2025311"/>
    <lineage>
        <taxon>Bacteria</taxon>
        <taxon>Pseudomonadati</taxon>
        <taxon>Bacteroidota</taxon>
        <taxon>Cytophagia</taxon>
        <taxon>Cytophagales</taxon>
        <taxon>Spirosomataceae</taxon>
        <taxon>Larkinella</taxon>
    </lineage>
</organism>
<evidence type="ECO:0008006" key="4">
    <source>
        <dbReference type="Google" id="ProtNLM"/>
    </source>
</evidence>
<accession>A0A7K0EH16</accession>
<gene>
    <name evidence="2" type="ORF">GJJ30_05540</name>
</gene>
<feature type="signal peptide" evidence="1">
    <location>
        <begin position="1"/>
        <end position="20"/>
    </location>
</feature>
<reference evidence="2 3" key="1">
    <citation type="journal article" date="2018" name="Antonie Van Leeuwenhoek">
        <title>Larkinella terrae sp. nov., isolated from soil on Jeju Island, South Korea.</title>
        <authorList>
            <person name="Ten L.N."/>
            <person name="Jeon J."/>
            <person name="Park S.J."/>
            <person name="Park S."/>
            <person name="Lee S.Y."/>
            <person name="Kim M.K."/>
            <person name="Jung H.Y."/>
        </authorList>
    </citation>
    <scope>NUCLEOTIDE SEQUENCE [LARGE SCALE GENOMIC DNA]</scope>
    <source>
        <strain evidence="2 3">KCTC 52001</strain>
    </source>
</reference>
<dbReference type="EMBL" id="WJXZ01000002">
    <property type="protein sequence ID" value="MRS60748.1"/>
    <property type="molecule type" value="Genomic_DNA"/>
</dbReference>
<evidence type="ECO:0000256" key="1">
    <source>
        <dbReference type="SAM" id="SignalP"/>
    </source>
</evidence>
<proteinExistence type="predicted"/>
<dbReference type="InterPro" id="IPR032710">
    <property type="entry name" value="NTF2-like_dom_sf"/>
</dbReference>
<evidence type="ECO:0000313" key="2">
    <source>
        <dbReference type="EMBL" id="MRS60748.1"/>
    </source>
</evidence>
<name>A0A7K0EH16_9BACT</name>